<keyword evidence="2" id="KW-1185">Reference proteome</keyword>
<reference evidence="1 2" key="1">
    <citation type="submission" date="2013-12" db="EMBL/GenBank/DDBJ databases">
        <authorList>
            <consortium name="DOE Joint Genome Institute"/>
            <person name="Bryant D.A."/>
            <person name="Huntemann M."/>
            <person name="Han J."/>
            <person name="Chen A."/>
            <person name="Kyrpides N."/>
            <person name="Mavromatis K."/>
            <person name="Markowitz V."/>
            <person name="Palaniappan K."/>
            <person name="Ivanova N."/>
            <person name="Schaumberg A."/>
            <person name="Pati A."/>
            <person name="Liolios K."/>
            <person name="Nordberg H.P."/>
            <person name="Cantor M.N."/>
            <person name="Hua S.X."/>
            <person name="Woyke T."/>
        </authorList>
    </citation>
    <scope>NUCLEOTIDE SEQUENCE [LARGE SCALE GENOMIC DNA]</scope>
    <source>
        <strain evidence="1 2">984</strain>
    </source>
</reference>
<protein>
    <submittedName>
        <fullName evidence="1">Uncharacterized protein</fullName>
    </submittedName>
</protein>
<proteinExistence type="predicted"/>
<sequence length="240" mass="25272">MSGLLLAVDAYFDRFDANGAAAGFMDAINVPKLNITQPDPDTIQRISYMRSTKGQALDSYLSPKPLEIEFETDECAPDILSMALLGVPANYAQAEGTAQEITIAAIQDKWVAVGKNNLTAFAVTGKTAGTDYEINMEAGLFKSLTIVDSEVTATASWPARAGSTIVAGTNTVLQVGIHGHGINLFNSQQIEIEIFQANISPTGGISFITADPAVLAFKGTLITPSGKSGPYQLTLHSAAS</sequence>
<dbReference type="Proteomes" id="UP000005275">
    <property type="component" value="Chromosome"/>
</dbReference>
<gene>
    <name evidence="1" type="ORF">MARPU_09530</name>
</gene>
<name>W0E8V3_MARPU</name>
<evidence type="ECO:0000313" key="1">
    <source>
        <dbReference type="EMBL" id="AHF05506.1"/>
    </source>
</evidence>
<evidence type="ECO:0000313" key="2">
    <source>
        <dbReference type="Proteomes" id="UP000005275"/>
    </source>
</evidence>
<organism evidence="1 2">
    <name type="scientific">Marichromatium purpuratum 984</name>
    <dbReference type="NCBI Taxonomy" id="765910"/>
    <lineage>
        <taxon>Bacteria</taxon>
        <taxon>Pseudomonadati</taxon>
        <taxon>Pseudomonadota</taxon>
        <taxon>Gammaproteobacteria</taxon>
        <taxon>Chromatiales</taxon>
        <taxon>Chromatiaceae</taxon>
        <taxon>Marichromatium</taxon>
    </lineage>
</organism>
<dbReference type="STRING" id="765910.MARPU_09530"/>
<dbReference type="EMBL" id="CP007031">
    <property type="protein sequence ID" value="AHF05506.1"/>
    <property type="molecule type" value="Genomic_DNA"/>
</dbReference>
<dbReference type="AlphaFoldDB" id="W0E8V3"/>
<dbReference type="OrthoDB" id="8807675at2"/>
<accession>W0E8V3</accession>
<dbReference type="HOGENOM" id="CLU_096743_0_0_6"/>
<dbReference type="KEGG" id="mpur:MARPU_09530"/>
<dbReference type="eggNOG" id="ENOG502Z89C">
    <property type="taxonomic scope" value="Bacteria"/>
</dbReference>
<dbReference type="RefSeq" id="WP_005225026.1">
    <property type="nucleotide sequence ID" value="NZ_CP007031.1"/>
</dbReference>